<dbReference type="EMBL" id="LCLH01000004">
    <property type="protein sequence ID" value="KKU14198.1"/>
    <property type="molecule type" value="Genomic_DNA"/>
</dbReference>
<feature type="active site" evidence="2">
    <location>
        <position position="118"/>
    </location>
</feature>
<dbReference type="HAMAP" id="MF_01139">
    <property type="entry name" value="ISPT"/>
    <property type="match status" value="1"/>
</dbReference>
<keyword evidence="1 2" id="KW-0808">Transferase</keyword>
<comment type="cofactor">
    <cofactor evidence="2">
        <name>Mg(2+)</name>
        <dbReference type="ChEBI" id="CHEBI:18420"/>
    </cofactor>
    <text evidence="2">Binds 2 magnesium ions per subunit.</text>
</comment>
<dbReference type="AlphaFoldDB" id="A0A0G1Q908"/>
<dbReference type="InterPro" id="IPR017968">
    <property type="entry name" value="Acylphosphatase_CS"/>
</dbReference>
<dbReference type="SUPFAM" id="SSF64005">
    <property type="entry name" value="Undecaprenyl diphosphate synthase"/>
    <property type="match status" value="1"/>
</dbReference>
<dbReference type="InterPro" id="IPR036046">
    <property type="entry name" value="Acylphosphatase-like_dom_sf"/>
</dbReference>
<dbReference type="PANTHER" id="PTHR10291">
    <property type="entry name" value="DEHYDRODOLICHYL DIPHOSPHATE SYNTHASE FAMILY MEMBER"/>
    <property type="match status" value="1"/>
</dbReference>
<feature type="binding site" evidence="2">
    <location>
        <position position="279"/>
    </location>
    <ligand>
        <name>substrate</name>
    </ligand>
</feature>
<dbReference type="Gene3D" id="3.40.1180.10">
    <property type="entry name" value="Decaprenyl diphosphate synthase-like"/>
    <property type="match status" value="1"/>
</dbReference>
<accession>A0A0G1Q908</accession>
<dbReference type="Proteomes" id="UP000034911">
    <property type="component" value="Unassembled WGS sequence"/>
</dbReference>
<dbReference type="PROSITE" id="PS51160">
    <property type="entry name" value="ACYLPHOSPHATASE_3"/>
    <property type="match status" value="1"/>
</dbReference>
<dbReference type="Pfam" id="PF01255">
    <property type="entry name" value="Prenyltransf"/>
    <property type="match status" value="1"/>
</dbReference>
<dbReference type="STRING" id="1619050.UX20_C0004G0025"/>
<dbReference type="EC" id="2.5.1.-" evidence="2"/>
<evidence type="ECO:0000259" key="5">
    <source>
        <dbReference type="PROSITE" id="PS51160"/>
    </source>
</evidence>
<evidence type="ECO:0000313" key="7">
    <source>
        <dbReference type="Proteomes" id="UP000034911"/>
    </source>
</evidence>
<feature type="binding site" evidence="2">
    <location>
        <begin position="163"/>
        <end position="165"/>
    </location>
    <ligand>
        <name>substrate</name>
    </ligand>
</feature>
<dbReference type="CDD" id="cd00475">
    <property type="entry name" value="Cis_IPPS"/>
    <property type="match status" value="1"/>
</dbReference>
<evidence type="ECO:0000256" key="1">
    <source>
        <dbReference type="ARBA" id="ARBA00022679"/>
    </source>
</evidence>
<feature type="binding site" evidence="2">
    <location>
        <begin position="119"/>
        <end position="122"/>
    </location>
    <ligand>
        <name>substrate</name>
    </ligand>
</feature>
<comment type="caution">
    <text evidence="2">Lacks conserved residue(s) required for the propagation of feature annotation.</text>
</comment>
<evidence type="ECO:0000256" key="3">
    <source>
        <dbReference type="PROSITE-ProRule" id="PRU00520"/>
    </source>
</evidence>
<feature type="active site" description="Proton acceptor" evidence="2">
    <location>
        <position position="166"/>
    </location>
</feature>
<keyword evidence="2" id="KW-0479">Metal-binding</keyword>
<comment type="catalytic activity">
    <reaction evidence="3">
        <text>an acyl phosphate + H2O = a carboxylate + phosphate + H(+)</text>
        <dbReference type="Rhea" id="RHEA:14965"/>
        <dbReference type="ChEBI" id="CHEBI:15377"/>
        <dbReference type="ChEBI" id="CHEBI:15378"/>
        <dbReference type="ChEBI" id="CHEBI:29067"/>
        <dbReference type="ChEBI" id="CHEBI:43474"/>
        <dbReference type="ChEBI" id="CHEBI:59918"/>
        <dbReference type="EC" id="3.6.1.7"/>
    </reaction>
</comment>
<protein>
    <recommendedName>
        <fullName evidence="2">Isoprenyl transferase</fullName>
        <ecNumber evidence="2">2.5.1.-</ecNumber>
    </recommendedName>
</protein>
<dbReference type="InterPro" id="IPR001792">
    <property type="entry name" value="Acylphosphatase-like_dom"/>
</dbReference>
<feature type="active site" evidence="3">
    <location>
        <position position="25"/>
    </location>
</feature>
<comment type="function">
    <text evidence="2">Catalyzes the condensation of isopentenyl diphosphate (IPP) with allylic pyrophosphates generating different type of terpenoids.</text>
</comment>
<feature type="binding site" evidence="2">
    <location>
        <begin position="285"/>
        <end position="287"/>
    </location>
    <ligand>
        <name>substrate</name>
    </ligand>
</feature>
<feature type="binding site" evidence="2">
    <location>
        <position position="135"/>
    </location>
    <ligand>
        <name>substrate</name>
    </ligand>
</feature>
<feature type="active site" evidence="3">
    <location>
        <position position="7"/>
    </location>
</feature>
<sequence>MQGVFFRKNAETVARGLGLTGYAQNMQDGSVEIVCEGEESALKKMLEWCYRGSLLAHVDGLSFAWEEPQNEFNNFSIRYTNSFLRDKIAAVKQLSKHLVEHDAIAPEKLPRHVVIIPDGNRRWAREHGVPIWRGHQKGMDRAVDLLREMRRLNIKYVTLWGFSTENWSRKKDEVEKLMDIFLIIIKKFRAEALRDHIRFHHFGRTDRLPEVLLAAITSLEKETAIFTEFHFGLALDYGGRDEILRAFEKIQQGGEPVSEEAISHALDTQGFPDTELIIRTSGEQRLSGIMPWQGVYAELYFAPVHFPDFDEHQLHFALADFARRERRFGGGH</sequence>
<comment type="similarity">
    <text evidence="4">Belongs to the acylphosphatase family.</text>
</comment>
<proteinExistence type="inferred from homology"/>
<dbReference type="GO" id="GO:0016094">
    <property type="term" value="P:polyprenol biosynthetic process"/>
    <property type="evidence" value="ECO:0007669"/>
    <property type="project" value="TreeGrafter"/>
</dbReference>
<dbReference type="PATRIC" id="fig|1619050.3.peg.91"/>
<evidence type="ECO:0000256" key="4">
    <source>
        <dbReference type="RuleBase" id="RU004168"/>
    </source>
</evidence>
<comment type="subunit">
    <text evidence="2">Homodimer.</text>
</comment>
<name>A0A0G1Q908_9BACT</name>
<dbReference type="NCBIfam" id="TIGR00055">
    <property type="entry name" value="uppS"/>
    <property type="match status" value="1"/>
</dbReference>
<dbReference type="InterPro" id="IPR036424">
    <property type="entry name" value="UPP_synth-like_sf"/>
</dbReference>
<feature type="domain" description="Acylphosphatase-like" evidence="5">
    <location>
        <begin position="1"/>
        <end position="79"/>
    </location>
</feature>
<gene>
    <name evidence="6" type="ORF">UX20_C0004G0025</name>
</gene>
<evidence type="ECO:0000256" key="2">
    <source>
        <dbReference type="HAMAP-Rule" id="MF_01139"/>
    </source>
</evidence>
<feature type="binding site" evidence="2">
    <location>
        <position position="118"/>
    </location>
    <ligand>
        <name>Mg(2+)</name>
        <dbReference type="ChEBI" id="CHEBI:18420"/>
    </ligand>
</feature>
<dbReference type="GO" id="GO:0003998">
    <property type="term" value="F:acylphosphatase activity"/>
    <property type="evidence" value="ECO:0007669"/>
    <property type="project" value="UniProtKB-EC"/>
</dbReference>
<feature type="binding site" evidence="2">
    <location>
        <position position="167"/>
    </location>
    <ligand>
        <name>substrate</name>
    </ligand>
</feature>
<dbReference type="Pfam" id="PF00708">
    <property type="entry name" value="Acylphosphatase"/>
    <property type="match status" value="1"/>
</dbReference>
<dbReference type="SUPFAM" id="SSF54975">
    <property type="entry name" value="Acylphosphatase/BLUF domain-like"/>
    <property type="match status" value="1"/>
</dbReference>
<evidence type="ECO:0000313" key="6">
    <source>
        <dbReference type="EMBL" id="KKU14198.1"/>
    </source>
</evidence>
<comment type="caution">
    <text evidence="6">The sequence shown here is derived from an EMBL/GenBank/DDBJ whole genome shotgun (WGS) entry which is preliminary data.</text>
</comment>
<comment type="similarity">
    <text evidence="2">Belongs to the UPP synthase family.</text>
</comment>
<keyword evidence="2" id="KW-0460">Magnesium</keyword>
<feature type="binding site" evidence="2">
    <location>
        <position position="123"/>
    </location>
    <ligand>
        <name>substrate</name>
    </ligand>
</feature>
<dbReference type="GO" id="GO:0000287">
    <property type="term" value="F:magnesium ion binding"/>
    <property type="evidence" value="ECO:0007669"/>
    <property type="project" value="UniProtKB-UniRule"/>
</dbReference>
<reference evidence="6 7" key="1">
    <citation type="journal article" date="2015" name="Nature">
        <title>rRNA introns, odd ribosomes, and small enigmatic genomes across a large radiation of phyla.</title>
        <authorList>
            <person name="Brown C.T."/>
            <person name="Hug L.A."/>
            <person name="Thomas B.C."/>
            <person name="Sharon I."/>
            <person name="Castelle C.J."/>
            <person name="Singh A."/>
            <person name="Wilkins M.J."/>
            <person name="Williams K.H."/>
            <person name="Banfield J.F."/>
        </authorList>
    </citation>
    <scope>NUCLEOTIDE SEQUENCE [LARGE SCALE GENOMIC DNA]</scope>
</reference>
<feature type="binding site" evidence="2">
    <location>
        <position position="169"/>
    </location>
    <ligand>
        <name>substrate</name>
    </ligand>
</feature>
<dbReference type="GO" id="GO:0045547">
    <property type="term" value="F:ditrans,polycis-polyprenyl diphosphate synthase [(2E,6E)-farnesyl diphosphate specific] activity"/>
    <property type="evidence" value="ECO:0007669"/>
    <property type="project" value="TreeGrafter"/>
</dbReference>
<dbReference type="PROSITE" id="PS00151">
    <property type="entry name" value="ACYLPHOSPHATASE_2"/>
    <property type="match status" value="1"/>
</dbReference>
<dbReference type="InterPro" id="IPR001441">
    <property type="entry name" value="UPP_synth-like"/>
</dbReference>
<keyword evidence="3" id="KW-0378">Hydrolase</keyword>
<organism evidence="6 7">
    <name type="scientific">Candidatus Magasanikbacteria bacterium GW2011_GWC2_45_8</name>
    <dbReference type="NCBI Taxonomy" id="1619050"/>
    <lineage>
        <taxon>Bacteria</taxon>
        <taxon>Candidatus Magasanikiibacteriota</taxon>
    </lineage>
</organism>
<dbReference type="Gene3D" id="3.30.70.100">
    <property type="match status" value="1"/>
</dbReference>
<feature type="binding site" evidence="2">
    <location>
        <position position="298"/>
    </location>
    <ligand>
        <name>Mg(2+)</name>
        <dbReference type="ChEBI" id="CHEBI:18420"/>
    </ligand>
</feature>
<dbReference type="PANTHER" id="PTHR10291:SF0">
    <property type="entry name" value="DEHYDRODOLICHYL DIPHOSPHATE SYNTHASE 2"/>
    <property type="match status" value="1"/>
</dbReference>